<keyword evidence="4" id="KW-1185">Reference proteome</keyword>
<organism evidence="3 4">
    <name type="scientific">Rhodohalobacter mucosus</name>
    <dbReference type="NCBI Taxonomy" id="2079485"/>
    <lineage>
        <taxon>Bacteria</taxon>
        <taxon>Pseudomonadati</taxon>
        <taxon>Balneolota</taxon>
        <taxon>Balneolia</taxon>
        <taxon>Balneolales</taxon>
        <taxon>Balneolaceae</taxon>
        <taxon>Rhodohalobacter</taxon>
    </lineage>
</organism>
<evidence type="ECO:0000313" key="3">
    <source>
        <dbReference type="EMBL" id="PWN06303.1"/>
    </source>
</evidence>
<dbReference type="OrthoDB" id="9806895at2"/>
<dbReference type="AlphaFoldDB" id="A0A316TNW0"/>
<feature type="region of interest" description="Disordered" evidence="1">
    <location>
        <begin position="253"/>
        <end position="294"/>
    </location>
</feature>
<accession>A0A316TNW0</accession>
<dbReference type="EMBL" id="QGGB01000007">
    <property type="protein sequence ID" value="PWN06303.1"/>
    <property type="molecule type" value="Genomic_DNA"/>
</dbReference>
<dbReference type="Proteomes" id="UP000245533">
    <property type="component" value="Unassembled WGS sequence"/>
</dbReference>
<evidence type="ECO:0000313" key="4">
    <source>
        <dbReference type="Proteomes" id="UP000245533"/>
    </source>
</evidence>
<feature type="transmembrane region" description="Helical" evidence="2">
    <location>
        <begin position="209"/>
        <end position="227"/>
    </location>
</feature>
<evidence type="ECO:0000256" key="1">
    <source>
        <dbReference type="SAM" id="MobiDB-lite"/>
    </source>
</evidence>
<proteinExistence type="predicted"/>
<reference evidence="3 4" key="1">
    <citation type="submission" date="2018-05" db="EMBL/GenBank/DDBJ databases">
        <title>Rhodohalobacter halophilus gen. nov., sp. nov., a moderately halophilic member of the family Balneolaceae.</title>
        <authorList>
            <person name="Liu Z.-W."/>
        </authorList>
    </citation>
    <scope>NUCLEOTIDE SEQUENCE [LARGE SCALE GENOMIC DNA]</scope>
    <source>
        <strain evidence="3 4">8A47</strain>
    </source>
</reference>
<keyword evidence="2" id="KW-1133">Transmembrane helix</keyword>
<evidence type="ECO:0000256" key="2">
    <source>
        <dbReference type="SAM" id="Phobius"/>
    </source>
</evidence>
<comment type="caution">
    <text evidence="3">The sequence shown here is derived from an EMBL/GenBank/DDBJ whole genome shotgun (WGS) entry which is preliminary data.</text>
</comment>
<keyword evidence="2" id="KW-0812">Transmembrane</keyword>
<feature type="transmembrane region" description="Helical" evidence="2">
    <location>
        <begin position="177"/>
        <end position="197"/>
    </location>
</feature>
<protein>
    <submittedName>
        <fullName evidence="3">Uncharacterized protein</fullName>
    </submittedName>
</protein>
<dbReference type="RefSeq" id="WP_109647096.1">
    <property type="nucleotide sequence ID" value="NZ_QGGB01000007.1"/>
</dbReference>
<name>A0A316TNW0_9BACT</name>
<gene>
    <name evidence="3" type="ORF">DDZ15_10800</name>
</gene>
<sequence>MSDRIFNEGEVQKLIKRAAELEAERSVSGKDSGRNGLTIDELKAVASEAGLDPELIVKAALELDSEQTHPKERVRVNREEISSEVWLDYQPSRETVDLLVTELNHMYGTTDELNWWDNLWGTHEGKAKVTKTASTTEWDYKTEAGMYSTRVLMQRRGDRFRIRVSKRRFMGLEWGNSLNYLIPLVPVAVVFAVLGGLTSSSVLGIEWPGITAGLLLALGCYPIVRFLTKQFLKKHKNEVAETARQLSDFVLQSSVSKSKESSSGKSRSASEIEIPDDNQDSDVQSFKLRNNLRE</sequence>
<keyword evidence="2" id="KW-0472">Membrane</keyword>